<protein>
    <submittedName>
        <fullName evidence="2">Uncharacterized protein</fullName>
    </submittedName>
</protein>
<feature type="coiled-coil region" evidence="1">
    <location>
        <begin position="72"/>
        <end position="103"/>
    </location>
</feature>
<dbReference type="AlphaFoldDB" id="A0A391NSG2"/>
<dbReference type="EMBL" id="BDIP01004223">
    <property type="protein sequence ID" value="GCA63610.1"/>
    <property type="molecule type" value="Genomic_DNA"/>
</dbReference>
<keyword evidence="3" id="KW-1185">Reference proteome</keyword>
<evidence type="ECO:0000313" key="3">
    <source>
        <dbReference type="Proteomes" id="UP000265618"/>
    </source>
</evidence>
<dbReference type="Proteomes" id="UP000265618">
    <property type="component" value="Unassembled WGS sequence"/>
</dbReference>
<accession>A0A391NSG2</accession>
<keyword evidence="1" id="KW-0175">Coiled coil</keyword>
<organism evidence="2 3">
    <name type="scientific">Kipferlia bialata</name>
    <dbReference type="NCBI Taxonomy" id="797122"/>
    <lineage>
        <taxon>Eukaryota</taxon>
        <taxon>Metamonada</taxon>
        <taxon>Carpediemonas-like organisms</taxon>
        <taxon>Kipferlia</taxon>
    </lineage>
</organism>
<reference evidence="2 3" key="1">
    <citation type="journal article" date="2018" name="PLoS ONE">
        <title>The draft genome of Kipferlia bialata reveals reductive genome evolution in fornicate parasites.</title>
        <authorList>
            <person name="Tanifuji G."/>
            <person name="Takabayashi S."/>
            <person name="Kume K."/>
            <person name="Takagi M."/>
            <person name="Nakayama T."/>
            <person name="Kamikawa R."/>
            <person name="Inagaki Y."/>
            <person name="Hashimoto T."/>
        </authorList>
    </citation>
    <scope>NUCLEOTIDE SEQUENCE [LARGE SCALE GENOMIC DNA]</scope>
    <source>
        <strain evidence="2">NY0173</strain>
    </source>
</reference>
<evidence type="ECO:0000256" key="1">
    <source>
        <dbReference type="SAM" id="Coils"/>
    </source>
</evidence>
<comment type="caution">
    <text evidence="2">The sequence shown here is derived from an EMBL/GenBank/DDBJ whole genome shotgun (WGS) entry which is preliminary data.</text>
</comment>
<proteinExistence type="predicted"/>
<gene>
    <name evidence="2" type="ORF">KIPB_010895</name>
</gene>
<name>A0A391NSG2_9EUKA</name>
<sequence length="109" mass="11700">MSRCLSRYAGCPLSRLFYNHNPKMTGKAKGKHDKVKPLKITQKKKPGQIAAEAIARDKAATGAACIPGSKAAKRAEALAAKEAAEAKAAKKRAREEKKLAKQKALKAKC</sequence>
<evidence type="ECO:0000313" key="2">
    <source>
        <dbReference type="EMBL" id="GCA63610.1"/>
    </source>
</evidence>